<protein>
    <submittedName>
        <fullName evidence="2">VOC family protein</fullName>
    </submittedName>
</protein>
<evidence type="ECO:0000313" key="2">
    <source>
        <dbReference type="EMBL" id="MBO2451904.1"/>
    </source>
</evidence>
<dbReference type="PROSITE" id="PS51819">
    <property type="entry name" value="VOC"/>
    <property type="match status" value="1"/>
</dbReference>
<accession>A0A939PL57</accession>
<dbReference type="Pfam" id="PF18029">
    <property type="entry name" value="Glyoxalase_6"/>
    <property type="match status" value="1"/>
</dbReference>
<dbReference type="InterPro" id="IPR037523">
    <property type="entry name" value="VOC_core"/>
</dbReference>
<evidence type="ECO:0000313" key="3">
    <source>
        <dbReference type="Proteomes" id="UP000669179"/>
    </source>
</evidence>
<gene>
    <name evidence="2" type="ORF">J4573_32790</name>
</gene>
<dbReference type="RefSeq" id="WP_208259794.1">
    <property type="nucleotide sequence ID" value="NZ_JAGEOJ010000014.1"/>
</dbReference>
<dbReference type="Gene3D" id="3.10.180.10">
    <property type="entry name" value="2,3-Dihydroxybiphenyl 1,2-Dioxygenase, domain 1"/>
    <property type="match status" value="1"/>
</dbReference>
<organism evidence="2 3">
    <name type="scientific">Actinomadura barringtoniae</name>
    <dbReference type="NCBI Taxonomy" id="1427535"/>
    <lineage>
        <taxon>Bacteria</taxon>
        <taxon>Bacillati</taxon>
        <taxon>Actinomycetota</taxon>
        <taxon>Actinomycetes</taxon>
        <taxon>Streptosporangiales</taxon>
        <taxon>Thermomonosporaceae</taxon>
        <taxon>Actinomadura</taxon>
    </lineage>
</organism>
<dbReference type="EMBL" id="JAGEOJ010000014">
    <property type="protein sequence ID" value="MBO2451904.1"/>
    <property type="molecule type" value="Genomic_DNA"/>
</dbReference>
<dbReference type="AlphaFoldDB" id="A0A939PL57"/>
<dbReference type="CDD" id="cd07247">
    <property type="entry name" value="SgaA_N_like"/>
    <property type="match status" value="1"/>
</dbReference>
<reference evidence="2" key="1">
    <citation type="submission" date="2021-03" db="EMBL/GenBank/DDBJ databases">
        <authorList>
            <person name="Kanchanasin P."/>
            <person name="Saeng-In P."/>
            <person name="Phongsopitanun W."/>
            <person name="Yuki M."/>
            <person name="Kudo T."/>
            <person name="Ohkuma M."/>
            <person name="Tanasupawat S."/>
        </authorList>
    </citation>
    <scope>NUCLEOTIDE SEQUENCE</scope>
    <source>
        <strain evidence="2">GKU 128</strain>
    </source>
</reference>
<dbReference type="PANTHER" id="PTHR33993:SF14">
    <property type="entry name" value="GB|AAF24581.1"/>
    <property type="match status" value="1"/>
</dbReference>
<proteinExistence type="predicted"/>
<dbReference type="InterPro" id="IPR029068">
    <property type="entry name" value="Glyas_Bleomycin-R_OHBP_Dase"/>
</dbReference>
<comment type="caution">
    <text evidence="2">The sequence shown here is derived from an EMBL/GenBank/DDBJ whole genome shotgun (WGS) entry which is preliminary data.</text>
</comment>
<feature type="domain" description="VOC" evidence="1">
    <location>
        <begin position="8"/>
        <end position="122"/>
    </location>
</feature>
<dbReference type="InterPro" id="IPR052164">
    <property type="entry name" value="Anthracycline_SecMetBiosynth"/>
</dbReference>
<dbReference type="Proteomes" id="UP000669179">
    <property type="component" value="Unassembled WGS sequence"/>
</dbReference>
<sequence>MSGPAFDSVAWFQVGTTDPDAARTFYGRLFGWSFQADPNVGGGYDLVTAKGSEGPSGGLATVADPAQNHAIFMVVVRDVATAVKQTEELGGKVVVPPKTTDDGLVFAHLLDPAGNEFGVFTPPATDGTKPVEA</sequence>
<dbReference type="SUPFAM" id="SSF54593">
    <property type="entry name" value="Glyoxalase/Bleomycin resistance protein/Dihydroxybiphenyl dioxygenase"/>
    <property type="match status" value="1"/>
</dbReference>
<dbReference type="InterPro" id="IPR041581">
    <property type="entry name" value="Glyoxalase_6"/>
</dbReference>
<dbReference type="PANTHER" id="PTHR33993">
    <property type="entry name" value="GLYOXALASE-RELATED"/>
    <property type="match status" value="1"/>
</dbReference>
<keyword evidence="3" id="KW-1185">Reference proteome</keyword>
<name>A0A939PL57_9ACTN</name>
<evidence type="ECO:0000259" key="1">
    <source>
        <dbReference type="PROSITE" id="PS51819"/>
    </source>
</evidence>